<feature type="domain" description="HhH-GPD" evidence="4">
    <location>
        <begin position="1622"/>
        <end position="1693"/>
    </location>
</feature>
<dbReference type="GO" id="GO:0003677">
    <property type="term" value="F:DNA binding"/>
    <property type="evidence" value="ECO:0007669"/>
    <property type="project" value="InterPro"/>
</dbReference>
<comment type="caution">
    <text evidence="5">The sequence shown here is derived from an EMBL/GenBank/DDBJ whole genome shotgun (WGS) entry which is preliminary data.</text>
</comment>
<feature type="compositionally biased region" description="Acidic residues" evidence="3">
    <location>
        <begin position="113"/>
        <end position="129"/>
    </location>
</feature>
<feature type="compositionally biased region" description="Basic and acidic residues" evidence="3">
    <location>
        <begin position="51"/>
        <end position="64"/>
    </location>
</feature>
<feature type="compositionally biased region" description="Basic and acidic residues" evidence="3">
    <location>
        <begin position="970"/>
        <end position="982"/>
    </location>
</feature>
<feature type="compositionally biased region" description="Basic residues" evidence="3">
    <location>
        <begin position="730"/>
        <end position="739"/>
    </location>
</feature>
<protein>
    <recommendedName>
        <fullName evidence="4">HhH-GPD domain-containing protein</fullName>
    </recommendedName>
</protein>
<feature type="compositionally biased region" description="Polar residues" evidence="3">
    <location>
        <begin position="746"/>
        <end position="764"/>
    </location>
</feature>
<evidence type="ECO:0000256" key="2">
    <source>
        <dbReference type="ARBA" id="ARBA00023242"/>
    </source>
</evidence>
<feature type="region of interest" description="Disordered" evidence="3">
    <location>
        <begin position="1"/>
        <end position="132"/>
    </location>
</feature>
<evidence type="ECO:0000313" key="5">
    <source>
        <dbReference type="EMBL" id="CAG8980277.1"/>
    </source>
</evidence>
<feature type="compositionally biased region" description="Basic and acidic residues" evidence="3">
    <location>
        <begin position="644"/>
        <end position="656"/>
    </location>
</feature>
<comment type="subcellular location">
    <subcellularLocation>
        <location evidence="1">Nucleus</location>
    </subcellularLocation>
</comment>
<dbReference type="GO" id="GO:0006285">
    <property type="term" value="P:base-excision repair, AP site formation"/>
    <property type="evidence" value="ECO:0007669"/>
    <property type="project" value="UniProtKB-ARBA"/>
</dbReference>
<feature type="region of interest" description="Disordered" evidence="3">
    <location>
        <begin position="243"/>
        <end position="297"/>
    </location>
</feature>
<feature type="compositionally biased region" description="Polar residues" evidence="3">
    <location>
        <begin position="283"/>
        <end position="293"/>
    </location>
</feature>
<reference evidence="5" key="1">
    <citation type="submission" date="2021-07" db="EMBL/GenBank/DDBJ databases">
        <authorList>
            <person name="Durling M."/>
        </authorList>
    </citation>
    <scope>NUCLEOTIDE SEQUENCE</scope>
</reference>
<feature type="compositionally biased region" description="Acidic residues" evidence="3">
    <location>
        <begin position="899"/>
        <end position="916"/>
    </location>
</feature>
<feature type="compositionally biased region" description="Basic residues" evidence="3">
    <location>
        <begin position="433"/>
        <end position="447"/>
    </location>
</feature>
<dbReference type="Proteomes" id="UP000701801">
    <property type="component" value="Unassembled WGS sequence"/>
</dbReference>
<feature type="compositionally biased region" description="Basic and acidic residues" evidence="3">
    <location>
        <begin position="1090"/>
        <end position="1099"/>
    </location>
</feature>
<dbReference type="GO" id="GO:0005634">
    <property type="term" value="C:nucleus"/>
    <property type="evidence" value="ECO:0007669"/>
    <property type="project" value="UniProtKB-SubCell"/>
</dbReference>
<feature type="region of interest" description="Disordered" evidence="3">
    <location>
        <begin position="1068"/>
        <end position="1136"/>
    </location>
</feature>
<name>A0A9N9LV60_9HELO</name>
<dbReference type="Pfam" id="PF00730">
    <property type="entry name" value="HhH-GPD"/>
    <property type="match status" value="1"/>
</dbReference>
<feature type="region of interest" description="Disordered" evidence="3">
    <location>
        <begin position="1422"/>
        <end position="1450"/>
    </location>
</feature>
<sequence>MSGDQSEDSITSDVSDISSFARWEAETGEKILDEREVSRRDMADLAIPRVWADRDSSNDLRSSDEDMPIVQVKGTPKREGKIKYTRAPSVSSSSSLDSDFEHPPSSQPRPMDSEPENDDFDDPLADFDVDPSQREYMMELLDVAPEEELAQLSQQSPEPKKLKKLLETAHGKGLEQLSQLSQGSIFTKKDKKRKRKSHDVGIENVMGNAMAVVAAGIAGDTGEGFQQAMSMATAKVKEITSTLTQENSQIITSPGSEAAESGKSRKKRHRQKRQQSEAIKPSKASTEGSNAHTTMGDDATAMVIDIGTAEAAEQEPIENGVPEKQHKSVGLVTAHDDGHVPKASQKAADIASKGIDREEAPADNKLTTVEDNHNVKAARRAAKKAKKAEARAPIPGPVNTAQVADSTVPANGVDNKTSNPVSVVSGDADSKKAARRAARKAKKKKKTLGPTTSKFFPPVAQSTGSPGPALRASPEERRNKKLAVRKATANSNKKTAPNPVPAQVFEQNNSPKNREEIVRKLAKELKLTEAAVNLLLSAREAVENSVNNPLPGTTTRPTFSGTTKPKDGVTAGSAANNAVPGAGVISKSSRKKRNKKARNHNALKEASNSAPISKPVPDSTPKTTSDQHPKNNQKGAQSVGMNTTEKKAEVSGKETMEGDSAPGPVQKPVEKSEQKKQRRDRGRKSKKGKNGTNGEEVIAEKTATEAVELQAPQPVGPEMEDSNISLSEKKLKKKKKKSLDKRTEIPETQDSQVAAIPSQNLLQETKSKNKKRKPFSTDPEIADTQSQLPAEEPPQESRPKKKKRKSFNNQTEIPETQEYAEEPSQPLIDVTDNQPLPLKTKKKKRERKSKQVSPDLDSTSFDVEMGEPSKDHHSNIYTEQGNHGDMEDAENGEGSGSSGDEDENMDITVDIDENDWETSSNEAEEPQPRTPSKGLTGSSNHKSLRSGSKRKAIGLKTEAALKKSRTSPRVTKERANRGRHEIVTPVNEDLEEGNEESLIVSAPKTPQGSSHSKRERARLRTLQRELGIVAPVQEEGNEDPFIVSVPRTPQRSSHSKRERARLRTLQRELGIVAPAQEDNKHTPISRKASKSTERITPKDRTRRSILRRELGIVSSTDEELSSLRDESRNRRTSSAACERISRLAEYEAQPVNVFDGVFGDSDVELPKPRRSSESQVYLHKDGYKKLLGVRSRFPTSDDESVFEPSMSRRRHSTTNSSPLRDSKGREPPASNSSAVQTRSASKGRENSRSSTRNTIVPNPRIESPQDLGRSLIRRRPKLFNNKTEIHSSSAEEDSNSELMGSQSKPNLNANKKNIGQSSNNRSAIRPHEVRPSINNTARIPFPATIPPASGEAGLRSTKSYGSSSAGPAKNKTPEYPMEFQGTKPVTGIQSNTSRRRDSVSFSLPGVMRLKRNKAADFFEDYEPRSLPTSSDFDSQEEPASMTIRGDTQRPVEEDLMVAREGTRMSTDEPFSTALMLQSDEEASPDSSYRTAVEEFEQEFEQEFKQESTSQQVQLKAISPLKSVKKTISKRQPAKSPYFSQTTESPKKRGKAKAAKTDNPIQDVTETPNTPKKRSAASPNKRSPGGIVSCIPFPPLSSPTFGIIQEKLAHDPFRHLIAVTFLNRTRGKTAVPVFYELMKRYPTPEALASAPKEDIVDIIHHLGFQNQRADTFKKYGQQWVEDPPMKDKRYAVRGYPEQDSGRDIESDEILADEDPRIAWEIGHMTQGPYAIDSWRIFCRDILRGVANSWNGENAKEENFQPEWMRVVPADKELRAYLRWMWLKEGFHWDPFTGEKEVAGRVLMVAAMEGRIAWDDFGGLRILEGDDGEETGNERGKAIVDTGEVGEVGEEELDVNAVGVDGPPAERSLR</sequence>
<feature type="compositionally biased region" description="Basic residues" evidence="3">
    <location>
        <begin position="376"/>
        <end position="386"/>
    </location>
</feature>
<keyword evidence="6" id="KW-1185">Reference proteome</keyword>
<dbReference type="PANTHER" id="PTHR15074">
    <property type="entry name" value="METHYL-CPG-BINDING PROTEIN"/>
    <property type="match status" value="1"/>
</dbReference>
<feature type="compositionally biased region" description="Polar residues" evidence="3">
    <location>
        <begin position="1296"/>
        <end position="1322"/>
    </location>
</feature>
<evidence type="ECO:0000256" key="1">
    <source>
        <dbReference type="ARBA" id="ARBA00004123"/>
    </source>
</evidence>
<feature type="compositionally biased region" description="Low complexity" evidence="3">
    <location>
        <begin position="551"/>
        <end position="563"/>
    </location>
</feature>
<feature type="compositionally biased region" description="Basic residues" evidence="3">
    <location>
        <begin position="839"/>
        <end position="850"/>
    </location>
</feature>
<dbReference type="Gene3D" id="1.10.340.30">
    <property type="entry name" value="Hypothetical protein, domain 2"/>
    <property type="match status" value="1"/>
</dbReference>
<feature type="region of interest" description="Disordered" evidence="3">
    <location>
        <begin position="1193"/>
        <end position="1397"/>
    </location>
</feature>
<feature type="compositionally biased region" description="Basic residues" evidence="3">
    <location>
        <begin position="942"/>
        <end position="953"/>
    </location>
</feature>
<gene>
    <name evidence="5" type="ORF">HYALB_00008897</name>
</gene>
<feature type="compositionally biased region" description="Basic and acidic residues" evidence="3">
    <location>
        <begin position="354"/>
        <end position="374"/>
    </location>
</feature>
<dbReference type="PANTHER" id="PTHR15074:SF0">
    <property type="entry name" value="METHYL-CPG-BINDING DOMAIN PROTEIN 4-LIKE PROTEIN"/>
    <property type="match status" value="1"/>
</dbReference>
<dbReference type="SUPFAM" id="SSF48150">
    <property type="entry name" value="DNA-glycosylase"/>
    <property type="match status" value="1"/>
</dbReference>
<feature type="compositionally biased region" description="Basic residues" evidence="3">
    <location>
        <begin position="676"/>
        <end position="689"/>
    </location>
</feature>
<evidence type="ECO:0000256" key="3">
    <source>
        <dbReference type="SAM" id="MobiDB-lite"/>
    </source>
</evidence>
<dbReference type="InterPro" id="IPR045138">
    <property type="entry name" value="MeCP2/MBD4"/>
</dbReference>
<proteinExistence type="predicted"/>
<keyword evidence="2" id="KW-0539">Nucleus</keyword>
<accession>A0A9N9LV60</accession>
<dbReference type="InterPro" id="IPR011257">
    <property type="entry name" value="DNA_glycosylase"/>
</dbReference>
<evidence type="ECO:0000259" key="4">
    <source>
        <dbReference type="Pfam" id="PF00730"/>
    </source>
</evidence>
<feature type="region of interest" description="Disordered" evidence="3">
    <location>
        <begin position="1040"/>
        <end position="1059"/>
    </location>
</feature>
<evidence type="ECO:0000313" key="6">
    <source>
        <dbReference type="Proteomes" id="UP000701801"/>
    </source>
</evidence>
<feature type="compositionally biased region" description="Polar residues" evidence="3">
    <location>
        <begin position="449"/>
        <end position="465"/>
    </location>
</feature>
<feature type="compositionally biased region" description="Polar residues" evidence="3">
    <location>
        <begin position="620"/>
        <end position="643"/>
    </location>
</feature>
<feature type="compositionally biased region" description="Polar residues" evidence="3">
    <location>
        <begin position="399"/>
        <end position="422"/>
    </location>
</feature>
<dbReference type="OrthoDB" id="10265068at2759"/>
<feature type="compositionally biased region" description="Low complexity" evidence="3">
    <location>
        <begin position="8"/>
        <end position="19"/>
    </location>
</feature>
<feature type="compositionally biased region" description="Polar residues" evidence="3">
    <location>
        <begin position="1558"/>
        <end position="1569"/>
    </location>
</feature>
<feature type="compositionally biased region" description="Polar residues" evidence="3">
    <location>
        <begin position="243"/>
        <end position="255"/>
    </location>
</feature>
<feature type="compositionally biased region" description="Basic residues" evidence="3">
    <location>
        <begin position="1523"/>
        <end position="1532"/>
    </location>
</feature>
<dbReference type="EMBL" id="CAJVRM010000374">
    <property type="protein sequence ID" value="CAG8980277.1"/>
    <property type="molecule type" value="Genomic_DNA"/>
</dbReference>
<feature type="region of interest" description="Disordered" evidence="3">
    <location>
        <begin position="335"/>
        <end position="514"/>
    </location>
</feature>
<dbReference type="GO" id="GO:0003824">
    <property type="term" value="F:catalytic activity"/>
    <property type="evidence" value="ECO:0007669"/>
    <property type="project" value="InterPro"/>
</dbReference>
<feature type="compositionally biased region" description="Polar residues" evidence="3">
    <location>
        <begin position="1229"/>
        <end position="1240"/>
    </location>
</feature>
<organism evidence="5 6">
    <name type="scientific">Hymenoscyphus albidus</name>
    <dbReference type="NCBI Taxonomy" id="595503"/>
    <lineage>
        <taxon>Eukaryota</taxon>
        <taxon>Fungi</taxon>
        <taxon>Dikarya</taxon>
        <taxon>Ascomycota</taxon>
        <taxon>Pezizomycotina</taxon>
        <taxon>Leotiomycetes</taxon>
        <taxon>Helotiales</taxon>
        <taxon>Helotiaceae</taxon>
        <taxon>Hymenoscyphus</taxon>
    </lineage>
</organism>
<feature type="region of interest" description="Disordered" evidence="3">
    <location>
        <begin position="1523"/>
        <end position="1586"/>
    </location>
</feature>
<feature type="region of interest" description="Disordered" evidence="3">
    <location>
        <begin position="542"/>
        <end position="1016"/>
    </location>
</feature>
<feature type="compositionally biased region" description="Basic residues" evidence="3">
    <location>
        <begin position="588"/>
        <end position="601"/>
    </location>
</feature>
<feature type="compositionally biased region" description="Basic and acidic residues" evidence="3">
    <location>
        <begin position="23"/>
        <end position="43"/>
    </location>
</feature>
<feature type="compositionally biased region" description="Basic residues" evidence="3">
    <location>
        <begin position="264"/>
        <end position="273"/>
    </location>
</feature>
<dbReference type="InterPro" id="IPR003265">
    <property type="entry name" value="HhH-GPD_domain"/>
</dbReference>
<feature type="compositionally biased region" description="Polar residues" evidence="3">
    <location>
        <begin position="1356"/>
        <end position="1365"/>
    </location>
</feature>